<proteinExistence type="predicted"/>
<accession>A0AAW1SFG2</accession>
<sequence>MAGSPCPECKRTECAAGAETDTVDNHLSNDRQQRSIRKVLRRIETGRYQQPPSPLLSANFHDKPPVKAWLQNLQPCRVTRMMLSFFTLFTLCVTHGTLAAPPISVTSGQVTRNGVCEGQRGRDQRANLRSQPFDPDAPPTHPVCLANTLTPIFNGRGQQADQCLEVSNPAVNCNVVAYGDSETCQGASTSVYMQTDGSGPFQGSHLSVLVACVPNGKKAGDEYVRSLVDEAAWRNFQTQNKAAWFGSGFRKRSLDGAIGTTTKPPAGCTNAGSYNDSCHAIMVFATVAGVVPPACPAFVVCRNQVSMLNAYARPGCNDIGYNGAVYCNSGIARFDPTGQPMVNASNSDCQSAVNVFSTKAKGNANCQAGAEPWKASGNAMSCYSYQNNGTCTLQVCVAPPIPKSNPTVKCDEIIAAAQKILQDAGKGSVGGYTNLTSVQGGVRLGTACGDCAQVPSPPLVNTPASPSPHPSPSPPSKGDTCDPKAGEPCGGTYTCQNKDPHPTSVTVGPYQCDTCKKPNLSCFLPKEKRKIREFQIHVILNCVMSKTK</sequence>
<comment type="caution">
    <text evidence="2">The sequence shown here is derived from an EMBL/GenBank/DDBJ whole genome shotgun (WGS) entry which is preliminary data.</text>
</comment>
<dbReference type="AlphaFoldDB" id="A0AAW1SFG2"/>
<organism evidence="2 3">
    <name type="scientific">Apatococcus lobatus</name>
    <dbReference type="NCBI Taxonomy" id="904363"/>
    <lineage>
        <taxon>Eukaryota</taxon>
        <taxon>Viridiplantae</taxon>
        <taxon>Chlorophyta</taxon>
        <taxon>core chlorophytes</taxon>
        <taxon>Trebouxiophyceae</taxon>
        <taxon>Chlorellales</taxon>
        <taxon>Chlorellaceae</taxon>
        <taxon>Apatococcus</taxon>
    </lineage>
</organism>
<feature type="region of interest" description="Disordered" evidence="1">
    <location>
        <begin position="459"/>
        <end position="483"/>
    </location>
</feature>
<feature type="compositionally biased region" description="Pro residues" evidence="1">
    <location>
        <begin position="459"/>
        <end position="475"/>
    </location>
</feature>
<evidence type="ECO:0000256" key="1">
    <source>
        <dbReference type="SAM" id="MobiDB-lite"/>
    </source>
</evidence>
<reference evidence="2 3" key="1">
    <citation type="journal article" date="2024" name="Nat. Commun.">
        <title>Phylogenomics reveals the evolutionary origins of lichenization in chlorophyte algae.</title>
        <authorList>
            <person name="Puginier C."/>
            <person name="Libourel C."/>
            <person name="Otte J."/>
            <person name="Skaloud P."/>
            <person name="Haon M."/>
            <person name="Grisel S."/>
            <person name="Petersen M."/>
            <person name="Berrin J.G."/>
            <person name="Delaux P.M."/>
            <person name="Dal Grande F."/>
            <person name="Keller J."/>
        </authorList>
    </citation>
    <scope>NUCLEOTIDE SEQUENCE [LARGE SCALE GENOMIC DNA]</scope>
    <source>
        <strain evidence="2 3">SAG 2145</strain>
    </source>
</reference>
<keyword evidence="3" id="KW-1185">Reference proteome</keyword>
<dbReference type="Proteomes" id="UP001438707">
    <property type="component" value="Unassembled WGS sequence"/>
</dbReference>
<dbReference type="EMBL" id="JALJOS010000001">
    <property type="protein sequence ID" value="KAK9845003.1"/>
    <property type="molecule type" value="Genomic_DNA"/>
</dbReference>
<gene>
    <name evidence="2" type="ORF">WJX74_009547</name>
</gene>
<protein>
    <submittedName>
        <fullName evidence="2">Uncharacterized protein</fullName>
    </submittedName>
</protein>
<name>A0AAW1SFG2_9CHLO</name>
<evidence type="ECO:0000313" key="2">
    <source>
        <dbReference type="EMBL" id="KAK9845003.1"/>
    </source>
</evidence>
<evidence type="ECO:0000313" key="3">
    <source>
        <dbReference type="Proteomes" id="UP001438707"/>
    </source>
</evidence>